<dbReference type="InterPro" id="IPR052209">
    <property type="entry name" value="CbiZ"/>
</dbReference>
<evidence type="ECO:0000313" key="1">
    <source>
        <dbReference type="EMBL" id="PZD96223.1"/>
    </source>
</evidence>
<organism evidence="1 2">
    <name type="scientific">Paenibacillus sambharensis</name>
    <dbReference type="NCBI Taxonomy" id="1803190"/>
    <lineage>
        <taxon>Bacteria</taxon>
        <taxon>Bacillati</taxon>
        <taxon>Bacillota</taxon>
        <taxon>Bacilli</taxon>
        <taxon>Bacillales</taxon>
        <taxon>Paenibacillaceae</taxon>
        <taxon>Paenibacillus</taxon>
    </lineage>
</organism>
<gene>
    <name evidence="1" type="ORF">DNH61_08430</name>
</gene>
<dbReference type="RefSeq" id="WP_111146221.1">
    <property type="nucleotide sequence ID" value="NZ_QKRB01000041.1"/>
</dbReference>
<comment type="caution">
    <text evidence="1">The sequence shown here is derived from an EMBL/GenBank/DDBJ whole genome shotgun (WGS) entry which is preliminary data.</text>
</comment>
<dbReference type="InterPro" id="IPR002808">
    <property type="entry name" value="AdoCbi_amidolase"/>
</dbReference>
<keyword evidence="2" id="KW-1185">Reference proteome</keyword>
<dbReference type="EMBL" id="QKRB01000041">
    <property type="protein sequence ID" value="PZD96223.1"/>
    <property type="molecule type" value="Genomic_DNA"/>
</dbReference>
<protein>
    <recommendedName>
        <fullName evidence="3">Adenosylcobinamide amidohydrolase</fullName>
    </recommendedName>
</protein>
<proteinExistence type="predicted"/>
<dbReference type="PANTHER" id="PTHR35336">
    <property type="entry name" value="ADENOSYLCOBINAMIDE AMIDOHYDROLASE"/>
    <property type="match status" value="1"/>
</dbReference>
<reference evidence="1 2" key="1">
    <citation type="submission" date="2018-06" db="EMBL/GenBank/DDBJ databases">
        <title>Paenibacillus imtechensis sp. nov.</title>
        <authorList>
            <person name="Pinnaka A.K."/>
            <person name="Singh H."/>
            <person name="Kaur M."/>
        </authorList>
    </citation>
    <scope>NUCLEOTIDE SEQUENCE [LARGE SCALE GENOMIC DNA]</scope>
    <source>
        <strain evidence="1 2">SMB1</strain>
    </source>
</reference>
<dbReference type="OrthoDB" id="34339at2"/>
<evidence type="ECO:0000313" key="2">
    <source>
        <dbReference type="Proteomes" id="UP000249522"/>
    </source>
</evidence>
<dbReference type="PANTHER" id="PTHR35336:SF5">
    <property type="entry name" value="ADENOSYLCOBINAMIDE AMIDOHYDROLASE"/>
    <property type="match status" value="1"/>
</dbReference>
<accession>A0A2W1LBE1</accession>
<dbReference type="Pfam" id="PF01955">
    <property type="entry name" value="CbiZ"/>
    <property type="match status" value="1"/>
</dbReference>
<name>A0A2W1LBE1_9BACL</name>
<dbReference type="AlphaFoldDB" id="A0A2W1LBE1"/>
<sequence>MQPFRTERLYHAECWPELTFALREDAIRVTGAGTLECTSSAILNGGFCQADTFINRRVELDYDCSDPVTDLQGYVSIQGMSVARTIGLLTAADLTRASVHEAAGEGFRMVVCTTAGLGNAAKAGIPRAVFPSYRPGTINTLIFLDGLISPAAMLNLMCTATEAKSSALWDLDVRDAESAGKLATGTTTDALVVAATQSRRYGVEHVYGGTAAAVGHAAGRLVYLTVKESASYTDK</sequence>
<dbReference type="Proteomes" id="UP000249522">
    <property type="component" value="Unassembled WGS sequence"/>
</dbReference>
<evidence type="ECO:0008006" key="3">
    <source>
        <dbReference type="Google" id="ProtNLM"/>
    </source>
</evidence>